<evidence type="ECO:0000313" key="10">
    <source>
        <dbReference type="EnsemblMetazoa" id="GBRI045120-PA"/>
    </source>
</evidence>
<feature type="compositionally biased region" description="Low complexity" evidence="8">
    <location>
        <begin position="959"/>
        <end position="985"/>
    </location>
</feature>
<proteinExistence type="predicted"/>
<reference evidence="10" key="2">
    <citation type="submission" date="2020-05" db="UniProtKB">
        <authorList>
            <consortium name="EnsemblMetazoa"/>
        </authorList>
    </citation>
    <scope>IDENTIFICATION</scope>
    <source>
        <strain evidence="10">IAEA</strain>
    </source>
</reference>
<feature type="compositionally biased region" description="Polar residues" evidence="8">
    <location>
        <begin position="795"/>
        <end position="805"/>
    </location>
</feature>
<feature type="region of interest" description="Disordered" evidence="8">
    <location>
        <begin position="436"/>
        <end position="459"/>
    </location>
</feature>
<feature type="region of interest" description="Disordered" evidence="8">
    <location>
        <begin position="143"/>
        <end position="163"/>
    </location>
</feature>
<feature type="compositionally biased region" description="Low complexity" evidence="8">
    <location>
        <begin position="381"/>
        <end position="392"/>
    </location>
</feature>
<dbReference type="PROSITE" id="PS00028">
    <property type="entry name" value="ZINC_FINGER_C2H2_1"/>
    <property type="match status" value="4"/>
</dbReference>
<keyword evidence="6" id="KW-0539">Nucleus</keyword>
<evidence type="ECO:0000256" key="7">
    <source>
        <dbReference type="PROSITE-ProRule" id="PRU00042"/>
    </source>
</evidence>
<dbReference type="InterPro" id="IPR013087">
    <property type="entry name" value="Znf_C2H2_type"/>
</dbReference>
<feature type="compositionally biased region" description="Polar residues" evidence="8">
    <location>
        <begin position="370"/>
        <end position="380"/>
    </location>
</feature>
<reference evidence="11" key="1">
    <citation type="submission" date="2014-03" db="EMBL/GenBank/DDBJ databases">
        <authorList>
            <person name="Aksoy S."/>
            <person name="Warren W."/>
            <person name="Wilson R.K."/>
        </authorList>
    </citation>
    <scope>NUCLEOTIDE SEQUENCE [LARGE SCALE GENOMIC DNA]</scope>
    <source>
        <strain evidence="11">IAEA</strain>
    </source>
</reference>
<evidence type="ECO:0000256" key="8">
    <source>
        <dbReference type="SAM" id="MobiDB-lite"/>
    </source>
</evidence>
<dbReference type="GO" id="GO:0000978">
    <property type="term" value="F:RNA polymerase II cis-regulatory region sequence-specific DNA binding"/>
    <property type="evidence" value="ECO:0007669"/>
    <property type="project" value="TreeGrafter"/>
</dbReference>
<dbReference type="PANTHER" id="PTHR24376:SF216">
    <property type="entry name" value="ZINC FINGER PROTEIN 420-LIKE"/>
    <property type="match status" value="1"/>
</dbReference>
<dbReference type="STRING" id="37001.A0A1A9X5P4"/>
<dbReference type="GO" id="GO:0005634">
    <property type="term" value="C:nucleus"/>
    <property type="evidence" value="ECO:0007669"/>
    <property type="project" value="UniProtKB-SubCell"/>
</dbReference>
<feature type="domain" description="C2H2-type" evidence="9">
    <location>
        <begin position="655"/>
        <end position="682"/>
    </location>
</feature>
<keyword evidence="4 7" id="KW-0863">Zinc-finger</keyword>
<feature type="compositionally biased region" description="Basic residues" evidence="8">
    <location>
        <begin position="990"/>
        <end position="1000"/>
    </location>
</feature>
<feature type="region of interest" description="Disordered" evidence="8">
    <location>
        <begin position="370"/>
        <end position="402"/>
    </location>
</feature>
<keyword evidence="3" id="KW-0677">Repeat</keyword>
<dbReference type="FunFam" id="3.30.160.60:FF:000303">
    <property type="entry name" value="Zinc finger protein 41"/>
    <property type="match status" value="1"/>
</dbReference>
<dbReference type="Pfam" id="PF00096">
    <property type="entry name" value="zf-C2H2"/>
    <property type="match status" value="3"/>
</dbReference>
<dbReference type="PANTHER" id="PTHR24376">
    <property type="entry name" value="ZINC FINGER PROTEIN"/>
    <property type="match status" value="1"/>
</dbReference>
<dbReference type="FunFam" id="3.30.160.60:FF:002640">
    <property type="entry name" value="Uncharacterized protein, isoform B"/>
    <property type="match status" value="1"/>
</dbReference>
<dbReference type="Proteomes" id="UP000091820">
    <property type="component" value="Unassembled WGS sequence"/>
</dbReference>
<dbReference type="PROSITE" id="PS50157">
    <property type="entry name" value="ZINC_FINGER_C2H2_2"/>
    <property type="match status" value="3"/>
</dbReference>
<feature type="domain" description="C2H2-type" evidence="9">
    <location>
        <begin position="627"/>
        <end position="654"/>
    </location>
</feature>
<dbReference type="VEuPathDB" id="VectorBase:GBRI045120"/>
<name>A0A1A9X5P4_9MUSC</name>
<evidence type="ECO:0000256" key="2">
    <source>
        <dbReference type="ARBA" id="ARBA00022723"/>
    </source>
</evidence>
<keyword evidence="2" id="KW-0479">Metal-binding</keyword>
<dbReference type="InterPro" id="IPR036236">
    <property type="entry name" value="Znf_C2H2_sf"/>
</dbReference>
<feature type="compositionally biased region" description="Low complexity" evidence="8">
    <location>
        <begin position="815"/>
        <end position="832"/>
    </location>
</feature>
<dbReference type="GO" id="GO:0001228">
    <property type="term" value="F:DNA-binding transcription activator activity, RNA polymerase II-specific"/>
    <property type="evidence" value="ECO:0007669"/>
    <property type="project" value="TreeGrafter"/>
</dbReference>
<dbReference type="SMART" id="SM00355">
    <property type="entry name" value="ZnF_C2H2"/>
    <property type="match status" value="5"/>
</dbReference>
<evidence type="ECO:0000259" key="9">
    <source>
        <dbReference type="PROSITE" id="PS50157"/>
    </source>
</evidence>
<organism evidence="10 11">
    <name type="scientific">Glossina brevipalpis</name>
    <dbReference type="NCBI Taxonomy" id="37001"/>
    <lineage>
        <taxon>Eukaryota</taxon>
        <taxon>Metazoa</taxon>
        <taxon>Ecdysozoa</taxon>
        <taxon>Arthropoda</taxon>
        <taxon>Hexapoda</taxon>
        <taxon>Insecta</taxon>
        <taxon>Pterygota</taxon>
        <taxon>Neoptera</taxon>
        <taxon>Endopterygota</taxon>
        <taxon>Diptera</taxon>
        <taxon>Brachycera</taxon>
        <taxon>Muscomorpha</taxon>
        <taxon>Hippoboscoidea</taxon>
        <taxon>Glossinidae</taxon>
        <taxon>Glossina</taxon>
    </lineage>
</organism>
<feature type="region of interest" description="Disordered" evidence="8">
    <location>
        <begin position="957"/>
        <end position="1011"/>
    </location>
</feature>
<feature type="region of interest" description="Disordered" evidence="8">
    <location>
        <begin position="670"/>
        <end position="746"/>
    </location>
</feature>
<sequence length="1196" mass="130037">MNMDTNNGTDSVGADRGGELSSRSLPSLFGLCNSPVSTMAGKDLDGLIALNDSALSQQIEFILQDATMEQEDETQELMQQNLRQHNEVRIAKETVSVDYDSNSQATSMSPTTAIKLETPPTSTTPITSASELSQTGLEAEFTHIDSPQSQQQQQHQHHSHHLLNGRRIIVRSSDMNELTAMNINAAQQLIHQAEVEDPELNDENLQDIEEEAKAAEAEEEPVQLHTAQIKLEDSEMADEVLGEGNTMDYIKGRGINSQTATAQLVFPAGSIVSAGGTSTRSITMPVSEALAQLQRRPVYISNAIGNMQGTLVRMPAVISRNGSMAVLNVVQQGGSGVAGTTTQLILQATPVASNGTSTAATAPMMVTSSSQTNKLTGTGISPSSSPTSNASPMMVTSTPTNTKNIINGSTSFNRIVANTTTTLAVAAQSNANPSMSAAISQHIPPNNSTNNLITNGQHLDTHPIASTSAAALANLNALHSNNTSTAAAPYNNISSVSSSTTSSSSPSASANTAATSSQAISSGNAAGAAVYQCVDCVEKFDSKDLFDIHRSGHANNMKCAICNMVLKSLKNYEKHCLRCKPYECQICGRVVRFRPNFIKHMRVHTGQQSERHKYKCEQLNFILFITYRCDVCGKGFGQRYNLKIHARTHTGDFPFECKVCKKKLHTQSSLQNHMQVHQRDNPTQQSVPSSSTTATTIRYQTSNTNNSTDTSTSSGGASAQNSPTSSTVHKVEHHSTSKLRSHSGRSVLQNPQSMMELDIKHDVHGGGNIDDGRDNNNRDDDDDDDNSIMSDGHSLAQQFLSTPNVGRNVVDDSLSESSSNSSNEQQKLQQEQPHLMLGTPTRTIVINNYMQTDHDGHQQQQHQQNHAQVIRQNNSNSSSSALQQQLMRKTPIIHSTNGVSACTTLSSSIVQQIGTPPSPKIAVASSSSTVLVNKLGSVPLSLASAAAFGSSTIIRSTHNSQQQQPINLNNSNNSNNQNQTQNHQRSYQRNNHRNHHRRRHLADLDDDDDDDDHINEHRVNLHRSHKGRNFDDDDDVVVDEKTSPSLALTAIKVEPNLYSSGDNSNEMLIKEEAIFDDSPTPNSPQSPPSSRYRMSNFEHDLEHHVDLSHSLPTYGYLLDHHSIPDGIPSQLYADDDDFKLDHSSLTGLNNSTSSITTDGDYIKKEWSYGTDSAYTMNGKFDEDSDVLCDAANFMYN</sequence>
<dbReference type="GO" id="GO:0008270">
    <property type="term" value="F:zinc ion binding"/>
    <property type="evidence" value="ECO:0007669"/>
    <property type="project" value="UniProtKB-KW"/>
</dbReference>
<feature type="region of interest" description="Disordered" evidence="8">
    <location>
        <begin position="761"/>
        <end position="837"/>
    </location>
</feature>
<evidence type="ECO:0000256" key="1">
    <source>
        <dbReference type="ARBA" id="ARBA00004123"/>
    </source>
</evidence>
<dbReference type="Gene3D" id="3.30.160.60">
    <property type="entry name" value="Classic Zinc Finger"/>
    <property type="match status" value="3"/>
</dbReference>
<accession>A0A1A9X5P4</accession>
<feature type="compositionally biased region" description="Low complexity" evidence="8">
    <location>
        <begin position="682"/>
        <end position="722"/>
    </location>
</feature>
<evidence type="ECO:0000313" key="11">
    <source>
        <dbReference type="Proteomes" id="UP000091820"/>
    </source>
</evidence>
<feature type="domain" description="C2H2-type" evidence="9">
    <location>
        <begin position="582"/>
        <end position="609"/>
    </location>
</feature>
<keyword evidence="5" id="KW-0862">Zinc</keyword>
<dbReference type="SUPFAM" id="SSF57667">
    <property type="entry name" value="beta-beta-alpha zinc fingers"/>
    <property type="match status" value="2"/>
</dbReference>
<protein>
    <recommendedName>
        <fullName evidence="9">C2H2-type domain-containing protein</fullName>
    </recommendedName>
</protein>
<feature type="compositionally biased region" description="Polar residues" evidence="8">
    <location>
        <begin position="436"/>
        <end position="458"/>
    </location>
</feature>
<evidence type="ECO:0000256" key="5">
    <source>
        <dbReference type="ARBA" id="ARBA00022833"/>
    </source>
</evidence>
<dbReference type="AlphaFoldDB" id="A0A1A9X5P4"/>
<keyword evidence="11" id="KW-1185">Reference proteome</keyword>
<dbReference type="FunFam" id="3.30.160.60:FF:002131">
    <property type="entry name" value="Zinc finger protein 112"/>
    <property type="match status" value="1"/>
</dbReference>
<evidence type="ECO:0000256" key="3">
    <source>
        <dbReference type="ARBA" id="ARBA00022737"/>
    </source>
</evidence>
<dbReference type="EnsemblMetazoa" id="GBRI045120-RA">
    <property type="protein sequence ID" value="GBRI045120-PA"/>
    <property type="gene ID" value="GBRI045120"/>
</dbReference>
<evidence type="ECO:0000256" key="4">
    <source>
        <dbReference type="ARBA" id="ARBA00022771"/>
    </source>
</evidence>
<comment type="subcellular location">
    <subcellularLocation>
        <location evidence="1">Nucleus</location>
    </subcellularLocation>
</comment>
<evidence type="ECO:0000256" key="6">
    <source>
        <dbReference type="ARBA" id="ARBA00023242"/>
    </source>
</evidence>
<feature type="compositionally biased region" description="Basic and acidic residues" evidence="8">
    <location>
        <begin position="761"/>
        <end position="778"/>
    </location>
</feature>